<reference evidence="4 5" key="1">
    <citation type="submission" date="2018-10" db="EMBL/GenBank/DDBJ databases">
        <title>A high-quality apple genome assembly.</title>
        <authorList>
            <person name="Hu J."/>
        </authorList>
    </citation>
    <scope>NUCLEOTIDE SEQUENCE [LARGE SCALE GENOMIC DNA]</scope>
    <source>
        <strain evidence="5">cv. HFTH1</strain>
        <tissue evidence="4">Young leaf</tissue>
    </source>
</reference>
<dbReference type="Pfam" id="PF01582">
    <property type="entry name" value="TIR"/>
    <property type="match status" value="1"/>
</dbReference>
<dbReference type="PROSITE" id="PS51450">
    <property type="entry name" value="LRR"/>
    <property type="match status" value="1"/>
</dbReference>
<dbReference type="SUPFAM" id="SSF52058">
    <property type="entry name" value="L domain-like"/>
    <property type="match status" value="1"/>
</dbReference>
<feature type="domain" description="TIR" evidence="3">
    <location>
        <begin position="9"/>
        <end position="147"/>
    </location>
</feature>
<dbReference type="Gene3D" id="3.40.50.10140">
    <property type="entry name" value="Toll/interleukin-1 receptor homology (TIR) domain"/>
    <property type="match status" value="1"/>
</dbReference>
<protein>
    <recommendedName>
        <fullName evidence="3">TIR domain-containing protein</fullName>
    </recommendedName>
</protein>
<organism evidence="4 5">
    <name type="scientific">Malus domestica</name>
    <name type="common">Apple</name>
    <name type="synonym">Pyrus malus</name>
    <dbReference type="NCBI Taxonomy" id="3750"/>
    <lineage>
        <taxon>Eukaryota</taxon>
        <taxon>Viridiplantae</taxon>
        <taxon>Streptophyta</taxon>
        <taxon>Embryophyta</taxon>
        <taxon>Tracheophyta</taxon>
        <taxon>Spermatophyta</taxon>
        <taxon>Magnoliopsida</taxon>
        <taxon>eudicotyledons</taxon>
        <taxon>Gunneridae</taxon>
        <taxon>Pentapetalae</taxon>
        <taxon>rosids</taxon>
        <taxon>fabids</taxon>
        <taxon>Rosales</taxon>
        <taxon>Rosaceae</taxon>
        <taxon>Amygdaloideae</taxon>
        <taxon>Maleae</taxon>
        <taxon>Malus</taxon>
    </lineage>
</organism>
<dbReference type="InterPro" id="IPR035897">
    <property type="entry name" value="Toll_tir_struct_dom_sf"/>
</dbReference>
<feature type="region of interest" description="Disordered" evidence="2">
    <location>
        <begin position="450"/>
        <end position="479"/>
    </location>
</feature>
<dbReference type="PANTHER" id="PTHR32009:SF160">
    <property type="entry name" value="DISEASE RESISTANCE PROTEIN (TIR-NBS-LRR CLASS)"/>
    <property type="match status" value="1"/>
</dbReference>
<proteinExistence type="predicted"/>
<evidence type="ECO:0000313" key="4">
    <source>
        <dbReference type="EMBL" id="RXH88033.1"/>
    </source>
</evidence>
<dbReference type="PROSITE" id="PS50104">
    <property type="entry name" value="TIR"/>
    <property type="match status" value="1"/>
</dbReference>
<evidence type="ECO:0000313" key="5">
    <source>
        <dbReference type="Proteomes" id="UP000290289"/>
    </source>
</evidence>
<dbReference type="AlphaFoldDB" id="A0A498J2H6"/>
<dbReference type="SMART" id="SM00255">
    <property type="entry name" value="TIR"/>
    <property type="match status" value="1"/>
</dbReference>
<gene>
    <name evidence="4" type="ORF">DVH24_037678</name>
</gene>
<evidence type="ECO:0000256" key="2">
    <source>
        <dbReference type="SAM" id="MobiDB-lite"/>
    </source>
</evidence>
<dbReference type="FunFam" id="3.40.50.10140:FF:000007">
    <property type="entry name" value="Disease resistance protein (TIR-NBS-LRR class)"/>
    <property type="match status" value="1"/>
</dbReference>
<dbReference type="Proteomes" id="UP000290289">
    <property type="component" value="Chromosome 10"/>
</dbReference>
<sequence length="479" mass="53578">MASSSKDDRVYDVFLSFGGEDTRRTFTDHLYCTLEDHQFNVFMYGDEYDYKLEKGNGAIPEHLFQEIERSKVAVVVFSRGYPESMWCLEELVKIMECRRTLGQMFFPIFYDVDPSDVLNQSGSFAQAFQKHELKIKEEKVHLWRNALKEAGLLAGLNFRETDGSSVVVVGLGNCYLTDDSIPKVLASLFSLEKLELDGNLFYSLPSLSGFSKLKMLDLSYCQDLLEIPDLPRSLEILRANQCISLAKLPNFSEMSSMVELHLNHSPKLTEILGLHKSLNTMRRIHMEGCTNLTAAFRKNILQGWTSCGHGGIFLHGVYDIPEWFQFVGIHESNGVHFKVPQIIGRNFRGLTLCCIFKRDCPGFTVTNITKGKALHIPGESTCWIADSVLRLQSVLSNDVLHLQSGDEVSISAVTEAHGRGRGRLMKTGVNLVWDDGDGGDVFSSNDEIGAVPSNTSSDETLPSLSVHTDRCPPIKNADT</sequence>
<feature type="compositionally biased region" description="Polar residues" evidence="2">
    <location>
        <begin position="450"/>
        <end position="466"/>
    </location>
</feature>
<dbReference type="InterPro" id="IPR001611">
    <property type="entry name" value="Leu-rich_rpt"/>
</dbReference>
<keyword evidence="5" id="KW-1185">Reference proteome</keyword>
<dbReference type="InterPro" id="IPR032675">
    <property type="entry name" value="LRR_dom_sf"/>
</dbReference>
<dbReference type="InterPro" id="IPR000157">
    <property type="entry name" value="TIR_dom"/>
</dbReference>
<dbReference type="GO" id="GO:0007165">
    <property type="term" value="P:signal transduction"/>
    <property type="evidence" value="ECO:0007669"/>
    <property type="project" value="InterPro"/>
</dbReference>
<name>A0A498J2H6_MALDO</name>
<dbReference type="Gene3D" id="3.80.10.10">
    <property type="entry name" value="Ribonuclease Inhibitor"/>
    <property type="match status" value="1"/>
</dbReference>
<keyword evidence="1" id="KW-0520">NAD</keyword>
<dbReference type="PANTHER" id="PTHR32009">
    <property type="entry name" value="TMV RESISTANCE PROTEIN N-LIKE"/>
    <property type="match status" value="1"/>
</dbReference>
<dbReference type="EMBL" id="RDQH01000336">
    <property type="protein sequence ID" value="RXH88033.1"/>
    <property type="molecule type" value="Genomic_DNA"/>
</dbReference>
<accession>A0A498J2H6</accession>
<dbReference type="SUPFAM" id="SSF52200">
    <property type="entry name" value="Toll/Interleukin receptor TIR domain"/>
    <property type="match status" value="1"/>
</dbReference>
<evidence type="ECO:0000256" key="1">
    <source>
        <dbReference type="ARBA" id="ARBA00023027"/>
    </source>
</evidence>
<evidence type="ECO:0000259" key="3">
    <source>
        <dbReference type="PROSITE" id="PS50104"/>
    </source>
</evidence>
<comment type="caution">
    <text evidence="4">The sequence shown here is derived from an EMBL/GenBank/DDBJ whole genome shotgun (WGS) entry which is preliminary data.</text>
</comment>
<feature type="compositionally biased region" description="Basic and acidic residues" evidence="2">
    <location>
        <begin position="467"/>
        <end position="479"/>
    </location>
</feature>